<evidence type="ECO:0000256" key="6">
    <source>
        <dbReference type="ARBA" id="ARBA00022989"/>
    </source>
</evidence>
<evidence type="ECO:0000256" key="1">
    <source>
        <dbReference type="ARBA" id="ARBA00004370"/>
    </source>
</evidence>
<dbReference type="InterPro" id="IPR005807">
    <property type="entry name" value="SecE_bac"/>
</dbReference>
<comment type="function">
    <text evidence="9">Essential subunit of the Sec protein translocation channel SecYEG. Clamps together the 2 halves of SecY. May contact the channel plug during translocation.</text>
</comment>
<proteinExistence type="inferred from homology"/>
<dbReference type="GO" id="GO:0008320">
    <property type="term" value="F:protein transmembrane transporter activity"/>
    <property type="evidence" value="ECO:0007669"/>
    <property type="project" value="UniProtKB-UniRule"/>
</dbReference>
<keyword evidence="8 9" id="KW-0472">Membrane</keyword>
<organism evidence="10 11">
    <name type="scientific">Candidatus Jorgensenbacteria bacterium GW2011_GWA2_45_9</name>
    <dbReference type="NCBI Taxonomy" id="1618663"/>
    <lineage>
        <taxon>Bacteria</taxon>
        <taxon>Candidatus Joergenseniibacteriota</taxon>
    </lineage>
</organism>
<dbReference type="HAMAP" id="MF_00422">
    <property type="entry name" value="SecE"/>
    <property type="match status" value="1"/>
</dbReference>
<keyword evidence="3 9" id="KW-1003">Cell membrane</keyword>
<dbReference type="NCBIfam" id="TIGR00964">
    <property type="entry name" value="secE_bact"/>
    <property type="match status" value="1"/>
</dbReference>
<dbReference type="GO" id="GO:0006605">
    <property type="term" value="P:protein targeting"/>
    <property type="evidence" value="ECO:0007669"/>
    <property type="project" value="UniProtKB-UniRule"/>
</dbReference>
<dbReference type="GO" id="GO:0005886">
    <property type="term" value="C:plasma membrane"/>
    <property type="evidence" value="ECO:0007669"/>
    <property type="project" value="UniProtKB-SubCell"/>
</dbReference>
<evidence type="ECO:0000256" key="7">
    <source>
        <dbReference type="ARBA" id="ARBA00023010"/>
    </source>
</evidence>
<dbReference type="Gene3D" id="1.20.5.1030">
    <property type="entry name" value="Preprotein translocase secy subunit"/>
    <property type="match status" value="1"/>
</dbReference>
<evidence type="ECO:0000256" key="5">
    <source>
        <dbReference type="ARBA" id="ARBA00022927"/>
    </source>
</evidence>
<keyword evidence="7 9" id="KW-0811">Translocation</keyword>
<evidence type="ECO:0000256" key="9">
    <source>
        <dbReference type="HAMAP-Rule" id="MF_00422"/>
    </source>
</evidence>
<evidence type="ECO:0000256" key="4">
    <source>
        <dbReference type="ARBA" id="ARBA00022692"/>
    </source>
</evidence>
<comment type="subcellular location">
    <subcellularLocation>
        <location evidence="9">Cell membrane</location>
        <topology evidence="9">Single-pass membrane protein</topology>
    </subcellularLocation>
    <subcellularLocation>
        <location evidence="1">Membrane</location>
    </subcellularLocation>
</comment>
<keyword evidence="4 9" id="KW-0812">Transmembrane</keyword>
<accession>A0A0G1QDI5</accession>
<evidence type="ECO:0000313" key="11">
    <source>
        <dbReference type="Proteomes" id="UP000034727"/>
    </source>
</evidence>
<dbReference type="PANTHER" id="PTHR33910:SF1">
    <property type="entry name" value="PROTEIN TRANSLOCASE SUBUNIT SECE"/>
    <property type="match status" value="1"/>
</dbReference>
<dbReference type="PANTHER" id="PTHR33910">
    <property type="entry name" value="PROTEIN TRANSLOCASE SUBUNIT SECE"/>
    <property type="match status" value="1"/>
</dbReference>
<comment type="subunit">
    <text evidence="9">Component of the Sec protein translocase complex. Heterotrimer consisting of SecY, SecE and SecG subunits. The heterotrimers can form oligomers, although 1 heterotrimer is thought to be able to translocate proteins. Interacts with the ribosome. Interacts with SecDF, and other proteins may be involved. Interacts with SecA.</text>
</comment>
<gene>
    <name evidence="9" type="primary">secE</name>
    <name evidence="10" type="ORF">UX22_C0002G0005</name>
</gene>
<keyword evidence="6 9" id="KW-1133">Transmembrane helix</keyword>
<keyword evidence="5 9" id="KW-0653">Protein transport</keyword>
<comment type="similarity">
    <text evidence="9">Belongs to the SecE/SEC61-gamma family.</text>
</comment>
<keyword evidence="2 9" id="KW-0813">Transport</keyword>
<dbReference type="InterPro" id="IPR001901">
    <property type="entry name" value="Translocase_SecE/Sec61-g"/>
</dbReference>
<evidence type="ECO:0000256" key="3">
    <source>
        <dbReference type="ARBA" id="ARBA00022475"/>
    </source>
</evidence>
<evidence type="ECO:0000256" key="8">
    <source>
        <dbReference type="ARBA" id="ARBA00023136"/>
    </source>
</evidence>
<dbReference type="PATRIC" id="fig|1618663.3.peg.69"/>
<name>A0A0G1QDI5_9BACT</name>
<protein>
    <recommendedName>
        <fullName evidence="9">Protein translocase subunit SecE</fullName>
    </recommendedName>
</protein>
<feature type="transmembrane region" description="Helical" evidence="9">
    <location>
        <begin position="32"/>
        <end position="58"/>
    </location>
</feature>
<sequence length="63" mass="7192">MANNSSISNFIQESRQELKRVNWPTKKETVKYTVFVVLFSIGIAAFLGILDFIFVNVLENVVI</sequence>
<evidence type="ECO:0000313" key="10">
    <source>
        <dbReference type="EMBL" id="KKU15813.1"/>
    </source>
</evidence>
<dbReference type="AlphaFoldDB" id="A0A0G1QDI5"/>
<dbReference type="Proteomes" id="UP000034727">
    <property type="component" value="Unassembled WGS sequence"/>
</dbReference>
<dbReference type="EMBL" id="LCLJ01000002">
    <property type="protein sequence ID" value="KKU15813.1"/>
    <property type="molecule type" value="Genomic_DNA"/>
</dbReference>
<dbReference type="PROSITE" id="PS01067">
    <property type="entry name" value="SECE_SEC61G"/>
    <property type="match status" value="1"/>
</dbReference>
<evidence type="ECO:0000256" key="2">
    <source>
        <dbReference type="ARBA" id="ARBA00022448"/>
    </source>
</evidence>
<dbReference type="GO" id="GO:0065002">
    <property type="term" value="P:intracellular protein transmembrane transport"/>
    <property type="evidence" value="ECO:0007669"/>
    <property type="project" value="UniProtKB-UniRule"/>
</dbReference>
<comment type="caution">
    <text evidence="10">The sequence shown here is derived from an EMBL/GenBank/DDBJ whole genome shotgun (WGS) entry which is preliminary data.</text>
</comment>
<reference evidence="10 11" key="1">
    <citation type="journal article" date="2015" name="Nature">
        <title>rRNA introns, odd ribosomes, and small enigmatic genomes across a large radiation of phyla.</title>
        <authorList>
            <person name="Brown C.T."/>
            <person name="Hug L.A."/>
            <person name="Thomas B.C."/>
            <person name="Sharon I."/>
            <person name="Castelle C.J."/>
            <person name="Singh A."/>
            <person name="Wilkins M.J."/>
            <person name="Williams K.H."/>
            <person name="Banfield J.F."/>
        </authorList>
    </citation>
    <scope>NUCLEOTIDE SEQUENCE [LARGE SCALE GENOMIC DNA]</scope>
</reference>
<dbReference type="GO" id="GO:0009306">
    <property type="term" value="P:protein secretion"/>
    <property type="evidence" value="ECO:0007669"/>
    <property type="project" value="UniProtKB-UniRule"/>
</dbReference>
<dbReference type="Pfam" id="PF00584">
    <property type="entry name" value="SecE"/>
    <property type="match status" value="1"/>
</dbReference>
<dbReference type="InterPro" id="IPR038379">
    <property type="entry name" value="SecE_sf"/>
</dbReference>
<dbReference type="GO" id="GO:0043952">
    <property type="term" value="P:protein transport by the Sec complex"/>
    <property type="evidence" value="ECO:0007669"/>
    <property type="project" value="UniProtKB-UniRule"/>
</dbReference>